<name>A0A382PJE6_9ZZZZ</name>
<dbReference type="EMBL" id="UINC01107837">
    <property type="protein sequence ID" value="SVC73509.1"/>
    <property type="molecule type" value="Genomic_DNA"/>
</dbReference>
<dbReference type="AlphaFoldDB" id="A0A382PJE6"/>
<gene>
    <name evidence="1" type="ORF">METZ01_LOCUS326363</name>
</gene>
<sequence length="116" mass="12232">MGILAMGLFNVISGLVVDKATDLAKEHVESMIDDILPKDAQKELDKIIKDDPSHTFSNAKDALMGAVEGKLPIIKADGTIKPIEITFTVTYDPTDGSIDIVKKNGAGAPIISGIGV</sequence>
<protein>
    <submittedName>
        <fullName evidence="1">Uncharacterized protein</fullName>
    </submittedName>
</protein>
<organism evidence="1">
    <name type="scientific">marine metagenome</name>
    <dbReference type="NCBI Taxonomy" id="408172"/>
    <lineage>
        <taxon>unclassified sequences</taxon>
        <taxon>metagenomes</taxon>
        <taxon>ecological metagenomes</taxon>
    </lineage>
</organism>
<evidence type="ECO:0000313" key="1">
    <source>
        <dbReference type="EMBL" id="SVC73509.1"/>
    </source>
</evidence>
<proteinExistence type="predicted"/>
<reference evidence="1" key="1">
    <citation type="submission" date="2018-05" db="EMBL/GenBank/DDBJ databases">
        <authorList>
            <person name="Lanie J.A."/>
            <person name="Ng W.-L."/>
            <person name="Kazmierczak K.M."/>
            <person name="Andrzejewski T.M."/>
            <person name="Davidsen T.M."/>
            <person name="Wayne K.J."/>
            <person name="Tettelin H."/>
            <person name="Glass J.I."/>
            <person name="Rusch D."/>
            <person name="Podicherti R."/>
            <person name="Tsui H.-C.T."/>
            <person name="Winkler M.E."/>
        </authorList>
    </citation>
    <scope>NUCLEOTIDE SEQUENCE</scope>
</reference>
<accession>A0A382PJE6</accession>